<evidence type="ECO:0000256" key="5">
    <source>
        <dbReference type="ARBA" id="ARBA00011917"/>
    </source>
</evidence>
<comment type="pathway">
    <text evidence="3">Secondary metabolite metabolism; methylglyoxal degradation; (R)-lactate from methylglyoxal: step 2/2.</text>
</comment>
<dbReference type="Gene3D" id="3.60.15.10">
    <property type="entry name" value="Ribonuclease Z/Hydroxyacylglutathione hydrolase-like"/>
    <property type="match status" value="1"/>
</dbReference>
<evidence type="ECO:0000256" key="1">
    <source>
        <dbReference type="ARBA" id="ARBA00001623"/>
    </source>
</evidence>
<dbReference type="GO" id="GO:0004416">
    <property type="term" value="F:hydroxyacylglutathione hydrolase activity"/>
    <property type="evidence" value="ECO:0007669"/>
    <property type="project" value="UniProtKB-EC"/>
</dbReference>
<evidence type="ECO:0000256" key="2">
    <source>
        <dbReference type="ARBA" id="ARBA00001947"/>
    </source>
</evidence>
<dbReference type="Pfam" id="PF16123">
    <property type="entry name" value="HAGH_C"/>
    <property type="match status" value="1"/>
</dbReference>
<dbReference type="Pfam" id="PF00753">
    <property type="entry name" value="Lactamase_B"/>
    <property type="match status" value="1"/>
</dbReference>
<proteinExistence type="inferred from homology"/>
<keyword evidence="12" id="KW-1185">Reference proteome</keyword>
<dbReference type="GO" id="GO:0046872">
    <property type="term" value="F:metal ion binding"/>
    <property type="evidence" value="ECO:0007669"/>
    <property type="project" value="UniProtKB-KW"/>
</dbReference>
<dbReference type="InterPro" id="IPR036866">
    <property type="entry name" value="RibonucZ/Hydroxyglut_hydro"/>
</dbReference>
<dbReference type="AlphaFoldDB" id="I2GX87"/>
<dbReference type="UniPathway" id="UPA00619">
    <property type="reaction ID" value="UER00676"/>
</dbReference>
<evidence type="ECO:0000256" key="6">
    <source>
        <dbReference type="ARBA" id="ARBA00022723"/>
    </source>
</evidence>
<evidence type="ECO:0000256" key="7">
    <source>
        <dbReference type="ARBA" id="ARBA00022801"/>
    </source>
</evidence>
<dbReference type="InParanoid" id="I2GX87"/>
<evidence type="ECO:0000256" key="9">
    <source>
        <dbReference type="ARBA" id="ARBA00031044"/>
    </source>
</evidence>
<evidence type="ECO:0000256" key="3">
    <source>
        <dbReference type="ARBA" id="ARBA00004963"/>
    </source>
</evidence>
<reference evidence="11 12" key="1">
    <citation type="journal article" date="2011" name="Proc. Natl. Acad. Sci. U.S.A.">
        <title>Evolutionary erosion of yeast sex chromosomes by mating-type switching accidents.</title>
        <authorList>
            <person name="Gordon J.L."/>
            <person name="Armisen D."/>
            <person name="Proux-Wera E."/>
            <person name="Oheigeartaigh S.S."/>
            <person name="Byrne K.P."/>
            <person name="Wolfe K.H."/>
        </authorList>
    </citation>
    <scope>NUCLEOTIDE SEQUENCE [LARGE SCALE GENOMIC DNA]</scope>
    <source>
        <strain evidence="12">ATCC 34711 / CBS 6284 / DSM 70876 / NBRC 10599 / NRRL Y-10934 / UCD 77-7</strain>
    </source>
</reference>
<feature type="domain" description="Metallo-beta-lactamase" evidence="10">
    <location>
        <begin position="15"/>
        <end position="187"/>
    </location>
</feature>
<dbReference type="InterPro" id="IPR032282">
    <property type="entry name" value="HAGH_C"/>
</dbReference>
<dbReference type="GeneID" id="14493500"/>
<dbReference type="InterPro" id="IPR001279">
    <property type="entry name" value="Metallo-B-lactamas"/>
</dbReference>
<dbReference type="HOGENOM" id="CLU_030571_4_0_1"/>
<dbReference type="Proteomes" id="UP000002866">
    <property type="component" value="Chromosome 1"/>
</dbReference>
<dbReference type="KEGG" id="tbl:TBLA_0A09550"/>
<dbReference type="EC" id="3.1.2.6" evidence="5"/>
<accession>I2GX87</accession>
<comment type="catalytic activity">
    <reaction evidence="1">
        <text>an S-(2-hydroxyacyl)glutathione + H2O = a 2-hydroxy carboxylate + glutathione + H(+)</text>
        <dbReference type="Rhea" id="RHEA:21864"/>
        <dbReference type="ChEBI" id="CHEBI:15377"/>
        <dbReference type="ChEBI" id="CHEBI:15378"/>
        <dbReference type="ChEBI" id="CHEBI:57925"/>
        <dbReference type="ChEBI" id="CHEBI:58896"/>
        <dbReference type="ChEBI" id="CHEBI:71261"/>
        <dbReference type="EC" id="3.1.2.6"/>
    </reaction>
</comment>
<evidence type="ECO:0000256" key="4">
    <source>
        <dbReference type="ARBA" id="ARBA00006759"/>
    </source>
</evidence>
<keyword evidence="6" id="KW-0479">Metal-binding</keyword>
<comment type="similarity">
    <text evidence="4">Belongs to the metallo-beta-lactamase superfamily. Glyoxalase II family.</text>
</comment>
<protein>
    <recommendedName>
        <fullName evidence="5">hydroxyacylglutathione hydrolase</fullName>
        <ecNumber evidence="5">3.1.2.6</ecNumber>
    </recommendedName>
    <alternativeName>
        <fullName evidence="9">Glyoxalase II</fullName>
    </alternativeName>
</protein>
<name>I2GX87_HENB6</name>
<dbReference type="OrthoDB" id="515692at2759"/>
<comment type="cofactor">
    <cofactor evidence="2">
        <name>Zn(2+)</name>
        <dbReference type="ChEBI" id="CHEBI:29105"/>
    </cofactor>
</comment>
<dbReference type="PANTHER" id="PTHR11935">
    <property type="entry name" value="BETA LACTAMASE DOMAIN"/>
    <property type="match status" value="1"/>
</dbReference>
<dbReference type="PANTHER" id="PTHR11935:SF94">
    <property type="entry name" value="TENZING NORGAY, ISOFORM C"/>
    <property type="match status" value="1"/>
</dbReference>
<dbReference type="SUPFAM" id="SSF56281">
    <property type="entry name" value="Metallo-hydrolase/oxidoreductase"/>
    <property type="match status" value="1"/>
</dbReference>
<keyword evidence="7" id="KW-0378">Hydrolase</keyword>
<dbReference type="RefSeq" id="XP_004178258.1">
    <property type="nucleotide sequence ID" value="XM_004178210.1"/>
</dbReference>
<gene>
    <name evidence="11" type="primary">TBLA0A09550</name>
    <name evidence="11" type="ORF">TBLA_0A09550</name>
</gene>
<dbReference type="FunCoup" id="I2GX87">
    <property type="interactions" value="439"/>
</dbReference>
<evidence type="ECO:0000259" key="10">
    <source>
        <dbReference type="SMART" id="SM00849"/>
    </source>
</evidence>
<evidence type="ECO:0000256" key="8">
    <source>
        <dbReference type="ARBA" id="ARBA00022833"/>
    </source>
</evidence>
<dbReference type="EMBL" id="HE806316">
    <property type="protein sequence ID" value="CCH58739.1"/>
    <property type="molecule type" value="Genomic_DNA"/>
</dbReference>
<dbReference type="InterPro" id="IPR035680">
    <property type="entry name" value="Clx_II_MBL"/>
</dbReference>
<dbReference type="STRING" id="1071380.I2GX87"/>
<dbReference type="CDD" id="cd07723">
    <property type="entry name" value="hydroxyacylglutathione_hydrolase_MBL-fold"/>
    <property type="match status" value="1"/>
</dbReference>
<keyword evidence="8" id="KW-0862">Zinc</keyword>
<dbReference type="OMA" id="NETIATC"/>
<sequence>MFIKVLKMRWDDGFNIYSYLLSTDDKTKSWLIDPGEPLEVIPQLSHSEICSIEAVVNTHHHYSHSGGNIAIVTTVRQHSHKTIPVIAGSDTVFGITDHPYNLQKYKMGSLDITFLRTPCHTQDSLCLYVKDEFTKEKCIFTGDTLFIGGCGNFIEGTSDEMYNSLNLRILTIIGKDNWATTKIYPGHEKARENVQFIRKYFYKNVGDNKEFDELEEFVKTNEVTTGQFTLLNELTYNPYLRLDDPYILQHFNEMKDLLTHTTIIGKIKQLQCDTDM</sequence>
<evidence type="ECO:0000313" key="12">
    <source>
        <dbReference type="Proteomes" id="UP000002866"/>
    </source>
</evidence>
<evidence type="ECO:0000313" key="11">
    <source>
        <dbReference type="EMBL" id="CCH58739.1"/>
    </source>
</evidence>
<dbReference type="SMART" id="SM00849">
    <property type="entry name" value="Lactamase_B"/>
    <property type="match status" value="1"/>
</dbReference>
<dbReference type="eggNOG" id="KOG0813">
    <property type="taxonomic scope" value="Eukaryota"/>
</dbReference>
<organism evidence="11 12">
    <name type="scientific">Henningerozyma blattae (strain ATCC 34711 / CBS 6284 / DSM 70876 / NBRC 10599 / NRRL Y-10934 / UCD 77-7)</name>
    <name type="common">Yeast</name>
    <name type="synonym">Tetrapisispora blattae</name>
    <dbReference type="NCBI Taxonomy" id="1071380"/>
    <lineage>
        <taxon>Eukaryota</taxon>
        <taxon>Fungi</taxon>
        <taxon>Dikarya</taxon>
        <taxon>Ascomycota</taxon>
        <taxon>Saccharomycotina</taxon>
        <taxon>Saccharomycetes</taxon>
        <taxon>Saccharomycetales</taxon>
        <taxon>Saccharomycetaceae</taxon>
        <taxon>Henningerozyma</taxon>
    </lineage>
</organism>